<organism evidence="2 3">
    <name type="scientific">Kineosporia succinea</name>
    <dbReference type="NCBI Taxonomy" id="84632"/>
    <lineage>
        <taxon>Bacteria</taxon>
        <taxon>Bacillati</taxon>
        <taxon>Actinomycetota</taxon>
        <taxon>Actinomycetes</taxon>
        <taxon>Kineosporiales</taxon>
        <taxon>Kineosporiaceae</taxon>
        <taxon>Kineosporia</taxon>
    </lineage>
</organism>
<gene>
    <name evidence="2" type="ORF">J2S57_000629</name>
</gene>
<keyword evidence="1" id="KW-0472">Membrane</keyword>
<evidence type="ECO:0000313" key="2">
    <source>
        <dbReference type="EMBL" id="MDP9824880.1"/>
    </source>
</evidence>
<dbReference type="RefSeq" id="WP_307238086.1">
    <property type="nucleotide sequence ID" value="NZ_JAUSQZ010000001.1"/>
</dbReference>
<comment type="caution">
    <text evidence="2">The sequence shown here is derived from an EMBL/GenBank/DDBJ whole genome shotgun (WGS) entry which is preliminary data.</text>
</comment>
<name>A0ABT9NY06_9ACTN</name>
<keyword evidence="1" id="KW-0812">Transmembrane</keyword>
<keyword evidence="1" id="KW-1133">Transmembrane helix</keyword>
<feature type="transmembrane region" description="Helical" evidence="1">
    <location>
        <begin position="222"/>
        <end position="245"/>
    </location>
</feature>
<accession>A0ABT9NY06</accession>
<feature type="transmembrane region" description="Helical" evidence="1">
    <location>
        <begin position="24"/>
        <end position="48"/>
    </location>
</feature>
<proteinExistence type="predicted"/>
<feature type="transmembrane region" description="Helical" evidence="1">
    <location>
        <begin position="398"/>
        <end position="420"/>
    </location>
</feature>
<dbReference type="Proteomes" id="UP001235712">
    <property type="component" value="Unassembled WGS sequence"/>
</dbReference>
<keyword evidence="3" id="KW-1185">Reference proteome</keyword>
<evidence type="ECO:0000256" key="1">
    <source>
        <dbReference type="SAM" id="Phobius"/>
    </source>
</evidence>
<feature type="transmembrane region" description="Helical" evidence="1">
    <location>
        <begin position="195"/>
        <end position="215"/>
    </location>
</feature>
<evidence type="ECO:0000313" key="3">
    <source>
        <dbReference type="Proteomes" id="UP001235712"/>
    </source>
</evidence>
<protein>
    <submittedName>
        <fullName evidence="2">Type II secretory pathway pseudopilin PulG</fullName>
    </submittedName>
</protein>
<dbReference type="EMBL" id="JAUSQZ010000001">
    <property type="protein sequence ID" value="MDP9824880.1"/>
    <property type="molecule type" value="Genomic_DNA"/>
</dbReference>
<sequence>MHQQQGGGLIGSVRRGRVRRSTPNLLLVAGILVLGTALLAGVCGWQGLARRAGALEQARAEAGQQVRIQTARTTLVIADTDAGNDVLTGADPELFSNRLFAYDAQPALLGLVTAARTDADAARLATANNRLSGYVMQVATARTLARQGRTAEATAALTEASTTLHDRVLPLLAEVQKAGQDRLADDESAADTAPVVAVLVGILAVLVIIGVHLWLTRRTHRLLNLGLLSGIVVLIGVTIAGTVVVSSSREQVQEAEDHALRVADAVVEARFSAFDARSSEALGVLNRTTVDDEKEWRSSIDNATAMLEYAAAGQSREVRADVADVTGKLRYYTGVHERMVDQAEAGNWTRARAMTANPAPGGVVGSFETFDAYSGALLARQVQAADDAWGTAGEDLRLVGWITLAVGVLAAALGWAGIAARRREYR</sequence>
<reference evidence="2 3" key="1">
    <citation type="submission" date="2023-07" db="EMBL/GenBank/DDBJ databases">
        <title>Sequencing the genomes of 1000 actinobacteria strains.</title>
        <authorList>
            <person name="Klenk H.-P."/>
        </authorList>
    </citation>
    <scope>NUCLEOTIDE SEQUENCE [LARGE SCALE GENOMIC DNA]</scope>
    <source>
        <strain evidence="2 3">DSM 44388</strain>
    </source>
</reference>